<evidence type="ECO:0000313" key="5">
    <source>
        <dbReference type="RefSeq" id="XP_006817599.1"/>
    </source>
</evidence>
<proteinExistence type="predicted"/>
<dbReference type="SMART" id="SM00252">
    <property type="entry name" value="SH2"/>
    <property type="match status" value="1"/>
</dbReference>
<dbReference type="PROSITE" id="PS50001">
    <property type="entry name" value="SH2"/>
    <property type="match status" value="1"/>
</dbReference>
<feature type="domain" description="SH2" evidence="3">
    <location>
        <begin position="58"/>
        <end position="150"/>
    </location>
</feature>
<dbReference type="Gene3D" id="2.30.30.40">
    <property type="entry name" value="SH3 Domains"/>
    <property type="match status" value="1"/>
</dbReference>
<gene>
    <name evidence="5" type="primary">LOC102810097</name>
</gene>
<accession>A0ABM0MC58</accession>
<name>A0ABM0MC58_SACKO</name>
<dbReference type="Proteomes" id="UP000694865">
    <property type="component" value="Unplaced"/>
</dbReference>
<sequence>MAANSRGRESFQLSPVHRFSDELQDLTIQDEFDPFEGNSMSFDETVDINLTAPPETEWYHGKLDRATAEERLSVTCRIGSYLIRQSDRHHSSYVLSYLGNTGIHHFKITAVCGDYYIGTCSRQFDSLSGIVSWYSSLSTILKDEMLLYPLPPPDFVKGEVFTVQNELGDGWLWVTSHRTKQSGMVVKDLMEEIDYKVDPNEGKE</sequence>
<evidence type="ECO:0000313" key="4">
    <source>
        <dbReference type="Proteomes" id="UP000694865"/>
    </source>
</evidence>
<dbReference type="GeneID" id="102810097"/>
<organism evidence="4 5">
    <name type="scientific">Saccoglossus kowalevskii</name>
    <name type="common">Acorn worm</name>
    <dbReference type="NCBI Taxonomy" id="10224"/>
    <lineage>
        <taxon>Eukaryota</taxon>
        <taxon>Metazoa</taxon>
        <taxon>Hemichordata</taxon>
        <taxon>Enteropneusta</taxon>
        <taxon>Harrimaniidae</taxon>
        <taxon>Saccoglossus</taxon>
    </lineage>
</organism>
<dbReference type="InterPro" id="IPR036860">
    <property type="entry name" value="SH2_dom_sf"/>
</dbReference>
<dbReference type="Pfam" id="PF00017">
    <property type="entry name" value="SH2"/>
    <property type="match status" value="1"/>
</dbReference>
<evidence type="ECO:0000256" key="2">
    <source>
        <dbReference type="PROSITE-ProRule" id="PRU00191"/>
    </source>
</evidence>
<protein>
    <submittedName>
        <fullName evidence="5">Ras GTPase-activating protein 1-like</fullName>
    </submittedName>
</protein>
<reference evidence="5" key="1">
    <citation type="submission" date="2025-08" db="UniProtKB">
        <authorList>
            <consortium name="RefSeq"/>
        </authorList>
    </citation>
    <scope>IDENTIFICATION</scope>
    <source>
        <tissue evidence="5">Testes</tissue>
    </source>
</reference>
<keyword evidence="1 2" id="KW-0727">SH2 domain</keyword>
<dbReference type="RefSeq" id="XP_006817599.1">
    <property type="nucleotide sequence ID" value="XM_006817536.1"/>
</dbReference>
<keyword evidence="4" id="KW-1185">Reference proteome</keyword>
<dbReference type="PRINTS" id="PR00401">
    <property type="entry name" value="SH2DOMAIN"/>
</dbReference>
<dbReference type="Gene3D" id="3.30.505.10">
    <property type="entry name" value="SH2 domain"/>
    <property type="match status" value="1"/>
</dbReference>
<dbReference type="SUPFAM" id="SSF55550">
    <property type="entry name" value="SH2 domain"/>
    <property type="match status" value="1"/>
</dbReference>
<evidence type="ECO:0000259" key="3">
    <source>
        <dbReference type="PROSITE" id="PS50001"/>
    </source>
</evidence>
<dbReference type="PANTHER" id="PTHR19969">
    <property type="entry name" value="SH2-SH3 ADAPTOR PROTEIN-RELATED"/>
    <property type="match status" value="1"/>
</dbReference>
<evidence type="ECO:0000256" key="1">
    <source>
        <dbReference type="ARBA" id="ARBA00022999"/>
    </source>
</evidence>
<dbReference type="InterPro" id="IPR051184">
    <property type="entry name" value="Tyrosine-phos_adapter"/>
</dbReference>
<dbReference type="InterPro" id="IPR000980">
    <property type="entry name" value="SH2"/>
</dbReference>
<dbReference type="PANTHER" id="PTHR19969:SF19">
    <property type="entry name" value="SH2 DOMAIN-CONTAINING PROTEIN"/>
    <property type="match status" value="1"/>
</dbReference>